<organism evidence="1 2">
    <name type="scientific">Pannus brasiliensis CCIBt3594</name>
    <dbReference type="NCBI Taxonomy" id="1427578"/>
    <lineage>
        <taxon>Bacteria</taxon>
        <taxon>Bacillati</taxon>
        <taxon>Cyanobacteriota</taxon>
        <taxon>Cyanophyceae</taxon>
        <taxon>Oscillatoriophycideae</taxon>
        <taxon>Chroococcales</taxon>
        <taxon>Microcystaceae</taxon>
        <taxon>Pannus</taxon>
    </lineage>
</organism>
<sequence>MQLEAQLRILGRSAAENGLSPEVMRQAVNPVLLAFARTLKHRQYHLLQSSRGDWLLTTLARADDPTREKTVIYAFATKKAAIDWQTPAPDPLPTLEIPVTHLLFQLLALDRVDSIIFLDNPRDRDRGREIPRSDLQATIQKQLRKLRSIPPDIA</sequence>
<dbReference type="Proteomes" id="UP001328733">
    <property type="component" value="Unassembled WGS sequence"/>
</dbReference>
<evidence type="ECO:0000313" key="2">
    <source>
        <dbReference type="Proteomes" id="UP001328733"/>
    </source>
</evidence>
<dbReference type="AlphaFoldDB" id="A0AAW9QLI5"/>
<protein>
    <submittedName>
        <fullName evidence="1">Uncharacterized protein</fullName>
    </submittedName>
</protein>
<dbReference type="EMBL" id="JBAFSM010000032">
    <property type="protein sequence ID" value="MEG3438660.1"/>
    <property type="molecule type" value="Genomic_DNA"/>
</dbReference>
<evidence type="ECO:0000313" key="1">
    <source>
        <dbReference type="EMBL" id="MEG3438660.1"/>
    </source>
</evidence>
<reference evidence="1 2" key="1">
    <citation type="submission" date="2024-01" db="EMBL/GenBank/DDBJ databases">
        <title>Genomic insights into the taxonomy and metabolism of the cyanobacterium Pannus brasiliensis CCIBt3594.</title>
        <authorList>
            <person name="Machado M."/>
            <person name="Botero N.B."/>
            <person name="Andreote A.P.D."/>
            <person name="Feitosa A.M.T."/>
            <person name="Popin R."/>
            <person name="Sivonen K."/>
            <person name="Fiore M.F."/>
        </authorList>
    </citation>
    <scope>NUCLEOTIDE SEQUENCE [LARGE SCALE GENOMIC DNA]</scope>
    <source>
        <strain evidence="1 2">CCIBt3594</strain>
    </source>
</reference>
<dbReference type="RefSeq" id="WP_332866143.1">
    <property type="nucleotide sequence ID" value="NZ_JBAFSM010000032.1"/>
</dbReference>
<name>A0AAW9QLI5_9CHRO</name>
<keyword evidence="2" id="KW-1185">Reference proteome</keyword>
<comment type="caution">
    <text evidence="1">The sequence shown here is derived from an EMBL/GenBank/DDBJ whole genome shotgun (WGS) entry which is preliminary data.</text>
</comment>
<accession>A0AAW9QLI5</accession>
<proteinExistence type="predicted"/>
<gene>
    <name evidence="1" type="ORF">V0288_16120</name>
</gene>